<evidence type="ECO:0000313" key="4">
    <source>
        <dbReference type="Proteomes" id="UP000564378"/>
    </source>
</evidence>
<gene>
    <name evidence="3" type="ORF">H6P80_10190</name>
</gene>
<feature type="compositionally biased region" description="Pro residues" evidence="1">
    <location>
        <begin position="66"/>
        <end position="76"/>
    </location>
</feature>
<evidence type="ECO:0008006" key="5">
    <source>
        <dbReference type="Google" id="ProtNLM"/>
    </source>
</evidence>
<evidence type="ECO:0000256" key="2">
    <source>
        <dbReference type="SAM" id="Phobius"/>
    </source>
</evidence>
<feature type="region of interest" description="Disordered" evidence="1">
    <location>
        <begin position="124"/>
        <end position="155"/>
    </location>
</feature>
<dbReference type="AlphaFoldDB" id="A0A842HZL5"/>
<dbReference type="EMBL" id="JACJVJ010000002">
    <property type="protein sequence ID" value="MBC2777987.1"/>
    <property type="molecule type" value="Genomic_DNA"/>
</dbReference>
<evidence type="ECO:0000256" key="1">
    <source>
        <dbReference type="SAM" id="MobiDB-lite"/>
    </source>
</evidence>
<keyword evidence="2" id="KW-0812">Transmembrane</keyword>
<feature type="compositionally biased region" description="Low complexity" evidence="1">
    <location>
        <begin position="81"/>
        <end position="91"/>
    </location>
</feature>
<dbReference type="RefSeq" id="WP_185801283.1">
    <property type="nucleotide sequence ID" value="NZ_JACJVJ010000002.1"/>
</dbReference>
<feature type="transmembrane region" description="Helical" evidence="2">
    <location>
        <begin position="24"/>
        <end position="44"/>
    </location>
</feature>
<name>A0A842HZL5_9SPHN</name>
<accession>A0A842HZL5</accession>
<feature type="compositionally biased region" description="Pro residues" evidence="1">
    <location>
        <begin position="92"/>
        <end position="105"/>
    </location>
</feature>
<organism evidence="3 4">
    <name type="scientific">Parasphingopyxis marina</name>
    <dbReference type="NCBI Taxonomy" id="2761622"/>
    <lineage>
        <taxon>Bacteria</taxon>
        <taxon>Pseudomonadati</taxon>
        <taxon>Pseudomonadota</taxon>
        <taxon>Alphaproteobacteria</taxon>
        <taxon>Sphingomonadales</taxon>
        <taxon>Sphingomonadaceae</taxon>
        <taxon>Parasphingopyxis</taxon>
    </lineage>
</organism>
<keyword evidence="2" id="KW-1133">Transmembrane helix</keyword>
<sequence length="252" mass="27390">MFHPIRAVSPYMPERLRVGLGRRATGFALAILVEALLLLFLLTLNQSNPPVEETVTRITRFALNPNPEPDNAPPEPSAQGAQPTQPEEALPQPQPDAAPPERVPPALLPFTRRQMADTDIATIPSRRPATPSAPVGPPPPAVPADTPRMGGSGPNGEPLYAAAWYREPTNGELAGYLSTSRGPGWGLIACRTVAEYRVEDCVLVDEYPRGSNIGRSVLAAAWQFRVRPPRIGGRSMVGTWVGIRIDYDIRRQ</sequence>
<comment type="caution">
    <text evidence="3">The sequence shown here is derived from an EMBL/GenBank/DDBJ whole genome shotgun (WGS) entry which is preliminary data.</text>
</comment>
<reference evidence="3 4" key="1">
    <citation type="submission" date="2020-08" db="EMBL/GenBank/DDBJ databases">
        <title>Draft genome sequence of Parasphingopyxis sp. GrpM-11.</title>
        <authorList>
            <person name="Oh J."/>
            <person name="Roh D.-H."/>
        </authorList>
    </citation>
    <scope>NUCLEOTIDE SEQUENCE [LARGE SCALE GENOMIC DNA]</scope>
    <source>
        <strain evidence="3 4">GrpM-11</strain>
    </source>
</reference>
<keyword evidence="4" id="KW-1185">Reference proteome</keyword>
<keyword evidence="2" id="KW-0472">Membrane</keyword>
<protein>
    <recommendedName>
        <fullName evidence="5">Protein TonB</fullName>
    </recommendedName>
</protein>
<dbReference type="Proteomes" id="UP000564378">
    <property type="component" value="Unassembled WGS sequence"/>
</dbReference>
<feature type="region of interest" description="Disordered" evidence="1">
    <location>
        <begin position="62"/>
        <end position="105"/>
    </location>
</feature>
<proteinExistence type="predicted"/>
<evidence type="ECO:0000313" key="3">
    <source>
        <dbReference type="EMBL" id="MBC2777987.1"/>
    </source>
</evidence>